<dbReference type="EMBL" id="CP051774">
    <property type="protein sequence ID" value="QJE94453.1"/>
    <property type="molecule type" value="Genomic_DNA"/>
</dbReference>
<reference evidence="2 3" key="1">
    <citation type="submission" date="2020-04" db="EMBL/GenBank/DDBJ databases">
        <title>Luteolibacter sp. G-1-1-1 isolated from soil.</title>
        <authorList>
            <person name="Dahal R.H."/>
        </authorList>
    </citation>
    <scope>NUCLEOTIDE SEQUENCE [LARGE SCALE GENOMIC DNA]</scope>
    <source>
        <strain evidence="2 3">G-1-1-1</strain>
    </source>
</reference>
<gene>
    <name evidence="2" type="ORF">HHL09_01170</name>
</gene>
<dbReference type="RefSeq" id="WP_169452674.1">
    <property type="nucleotide sequence ID" value="NZ_CP051774.1"/>
</dbReference>
<evidence type="ECO:0000256" key="1">
    <source>
        <dbReference type="SAM" id="SignalP"/>
    </source>
</evidence>
<feature type="signal peptide" evidence="1">
    <location>
        <begin position="1"/>
        <end position="23"/>
    </location>
</feature>
<keyword evidence="3" id="KW-1185">Reference proteome</keyword>
<dbReference type="NCBIfam" id="TIGR02595">
    <property type="entry name" value="PEP_CTERM"/>
    <property type="match status" value="1"/>
</dbReference>
<protein>
    <submittedName>
        <fullName evidence="2">PEP-CTERM sorting domain-containing protein</fullName>
    </submittedName>
</protein>
<keyword evidence="1" id="KW-0732">Signal</keyword>
<dbReference type="AlphaFoldDB" id="A0A858RE53"/>
<dbReference type="InterPro" id="IPR013424">
    <property type="entry name" value="Ice-binding_C"/>
</dbReference>
<dbReference type="Proteomes" id="UP000501812">
    <property type="component" value="Chromosome"/>
</dbReference>
<accession>A0A858RE53</accession>
<organism evidence="2 3">
    <name type="scientific">Luteolibacter luteus</name>
    <dbReference type="NCBI Taxonomy" id="2728835"/>
    <lineage>
        <taxon>Bacteria</taxon>
        <taxon>Pseudomonadati</taxon>
        <taxon>Verrucomicrobiota</taxon>
        <taxon>Verrucomicrobiia</taxon>
        <taxon>Verrucomicrobiales</taxon>
        <taxon>Verrucomicrobiaceae</taxon>
        <taxon>Luteolibacter</taxon>
    </lineage>
</organism>
<evidence type="ECO:0000313" key="3">
    <source>
        <dbReference type="Proteomes" id="UP000501812"/>
    </source>
</evidence>
<feature type="chain" id="PRO_5032989301" evidence="1">
    <location>
        <begin position="24"/>
        <end position="380"/>
    </location>
</feature>
<proteinExistence type="predicted"/>
<evidence type="ECO:0000313" key="2">
    <source>
        <dbReference type="EMBL" id="QJE94453.1"/>
    </source>
</evidence>
<dbReference type="KEGG" id="luo:HHL09_01170"/>
<name>A0A858RE53_9BACT</name>
<sequence length="380" mass="38375">MYYLSRIAPLAALALLGSGDLHAATNTWLETGPNNNWLNAVNYGGTGTLAPTNADTFVYDAGARGVTVNSSGTIGKLVVGQNYAVTNVNQAGGAVLTIQGGSAEVSSPGIEVLAGRTTNTNVHAKLILDGNTTISNSGSSRLRIGNPDNGNGGLGGSGTLNIRSGVTLLAENVSHTYSGAVTVDNNGTLQVPNTGLFTTYSNLSIGASGTLSGAGTVGAVDVHSGGRISPGSEGNIGAGPATLNFTSLLSLQSTGLLTLDVKAAGVDAINVTAGSIDLGGELRLRLNSDYSSSGTYQLIQGLDASSGNFNSVTIRTDANTTGVVSLTDIGNGIWTGNFAERGYDVSFDANTGTLNLASVPEPTLALLFPLGLAALILRRR</sequence>